<evidence type="ECO:0000259" key="4">
    <source>
        <dbReference type="PROSITE" id="PS50949"/>
    </source>
</evidence>
<dbReference type="SUPFAM" id="SSF46785">
    <property type="entry name" value="Winged helix' DNA-binding domain"/>
    <property type="match status" value="1"/>
</dbReference>
<organism evidence="5 6">
    <name type="scientific">Streptomyces kunmingensis</name>
    <dbReference type="NCBI Taxonomy" id="68225"/>
    <lineage>
        <taxon>Bacteria</taxon>
        <taxon>Bacillati</taxon>
        <taxon>Actinomycetota</taxon>
        <taxon>Actinomycetes</taxon>
        <taxon>Kitasatosporales</taxon>
        <taxon>Streptomycetaceae</taxon>
        <taxon>Streptomyces</taxon>
    </lineage>
</organism>
<dbReference type="SMART" id="SM00895">
    <property type="entry name" value="FCD"/>
    <property type="match status" value="1"/>
</dbReference>
<dbReference type="Pfam" id="PF07729">
    <property type="entry name" value="FCD"/>
    <property type="match status" value="1"/>
</dbReference>
<evidence type="ECO:0000313" key="5">
    <source>
        <dbReference type="EMBL" id="MEB3960221.1"/>
    </source>
</evidence>
<keyword evidence="2" id="KW-0238">DNA-binding</keyword>
<dbReference type="EMBL" id="JAOZYB010000041">
    <property type="protein sequence ID" value="MEB3960221.1"/>
    <property type="molecule type" value="Genomic_DNA"/>
</dbReference>
<evidence type="ECO:0000256" key="2">
    <source>
        <dbReference type="ARBA" id="ARBA00023125"/>
    </source>
</evidence>
<sequence length="225" mass="24823">MQLPDPPPFLNGRQVLTDGVHEALLAMLVDGSLKPGQPLRTEALAQHLQVSATPVREALARLEATGMVRRLARRGYRVADVPTREEMAQFVELRLLLEPANAEKACARADQALVESLAQTVETQRTAPTGPNYANFKDFLQADWAFHSLIAANTGNPFLEQVFNSFNGYMQRYRAFDQHVISDARESCAEHSAVLDAFRSGAPEEAGAAMRGHLENLLARVRSTE</sequence>
<dbReference type="PANTHER" id="PTHR43537">
    <property type="entry name" value="TRANSCRIPTIONAL REGULATOR, GNTR FAMILY"/>
    <property type="match status" value="1"/>
</dbReference>
<dbReference type="RefSeq" id="WP_324767265.1">
    <property type="nucleotide sequence ID" value="NZ_BAAATS010000016.1"/>
</dbReference>
<keyword evidence="3" id="KW-0804">Transcription</keyword>
<dbReference type="SUPFAM" id="SSF48008">
    <property type="entry name" value="GntR ligand-binding domain-like"/>
    <property type="match status" value="1"/>
</dbReference>
<dbReference type="PROSITE" id="PS50949">
    <property type="entry name" value="HTH_GNTR"/>
    <property type="match status" value="1"/>
</dbReference>
<dbReference type="InterPro" id="IPR011711">
    <property type="entry name" value="GntR_C"/>
</dbReference>
<protein>
    <submittedName>
        <fullName evidence="5">GntR family transcriptional regulator</fullName>
    </submittedName>
</protein>
<dbReference type="InterPro" id="IPR036388">
    <property type="entry name" value="WH-like_DNA-bd_sf"/>
</dbReference>
<proteinExistence type="predicted"/>
<dbReference type="Gene3D" id="1.10.10.10">
    <property type="entry name" value="Winged helix-like DNA-binding domain superfamily/Winged helix DNA-binding domain"/>
    <property type="match status" value="1"/>
</dbReference>
<keyword evidence="6" id="KW-1185">Reference proteome</keyword>
<evidence type="ECO:0000256" key="1">
    <source>
        <dbReference type="ARBA" id="ARBA00023015"/>
    </source>
</evidence>
<comment type="caution">
    <text evidence="5">The sequence shown here is derived from an EMBL/GenBank/DDBJ whole genome shotgun (WGS) entry which is preliminary data.</text>
</comment>
<keyword evidence="1" id="KW-0805">Transcription regulation</keyword>
<dbReference type="Proteomes" id="UP001352223">
    <property type="component" value="Unassembled WGS sequence"/>
</dbReference>
<dbReference type="InterPro" id="IPR008920">
    <property type="entry name" value="TF_FadR/GntR_C"/>
</dbReference>
<dbReference type="Pfam" id="PF00392">
    <property type="entry name" value="GntR"/>
    <property type="match status" value="1"/>
</dbReference>
<feature type="domain" description="HTH gntR-type" evidence="4">
    <location>
        <begin position="14"/>
        <end position="81"/>
    </location>
</feature>
<evidence type="ECO:0000256" key="3">
    <source>
        <dbReference type="ARBA" id="ARBA00023163"/>
    </source>
</evidence>
<dbReference type="InterPro" id="IPR036390">
    <property type="entry name" value="WH_DNA-bd_sf"/>
</dbReference>
<accession>A0ABU6C673</accession>
<name>A0ABU6C673_9ACTN</name>
<dbReference type="PANTHER" id="PTHR43537:SF5">
    <property type="entry name" value="UXU OPERON TRANSCRIPTIONAL REGULATOR"/>
    <property type="match status" value="1"/>
</dbReference>
<dbReference type="CDD" id="cd07377">
    <property type="entry name" value="WHTH_GntR"/>
    <property type="match status" value="1"/>
</dbReference>
<evidence type="ECO:0000313" key="6">
    <source>
        <dbReference type="Proteomes" id="UP001352223"/>
    </source>
</evidence>
<dbReference type="SMART" id="SM00345">
    <property type="entry name" value="HTH_GNTR"/>
    <property type="match status" value="1"/>
</dbReference>
<dbReference type="Gene3D" id="1.20.120.530">
    <property type="entry name" value="GntR ligand-binding domain-like"/>
    <property type="match status" value="1"/>
</dbReference>
<reference evidence="5 6" key="1">
    <citation type="submission" date="2022-10" db="EMBL/GenBank/DDBJ databases">
        <authorList>
            <person name="Xie J."/>
            <person name="Shen N."/>
        </authorList>
    </citation>
    <scope>NUCLEOTIDE SEQUENCE [LARGE SCALE GENOMIC DNA]</scope>
    <source>
        <strain evidence="5 6">DSM 41681</strain>
    </source>
</reference>
<dbReference type="InterPro" id="IPR000524">
    <property type="entry name" value="Tscrpt_reg_HTH_GntR"/>
</dbReference>
<gene>
    <name evidence="5" type="ORF">OKJ48_08150</name>
</gene>